<accession>A0A5B9R6N7</accession>
<organism evidence="1 2">
    <name type="scientific">Roseimaritima ulvae</name>
    <dbReference type="NCBI Taxonomy" id="980254"/>
    <lineage>
        <taxon>Bacteria</taxon>
        <taxon>Pseudomonadati</taxon>
        <taxon>Planctomycetota</taxon>
        <taxon>Planctomycetia</taxon>
        <taxon>Pirellulales</taxon>
        <taxon>Pirellulaceae</taxon>
        <taxon>Roseimaritima</taxon>
    </lineage>
</organism>
<proteinExistence type="predicted"/>
<dbReference type="KEGG" id="rul:UC8_40120"/>
<dbReference type="AlphaFoldDB" id="A0A5B9R6N7"/>
<protein>
    <submittedName>
        <fullName evidence="1">Uncharacterized protein</fullName>
    </submittedName>
</protein>
<evidence type="ECO:0000313" key="2">
    <source>
        <dbReference type="Proteomes" id="UP000325286"/>
    </source>
</evidence>
<reference evidence="1 2" key="1">
    <citation type="submission" date="2019-08" db="EMBL/GenBank/DDBJ databases">
        <title>Deep-cultivation of Planctomycetes and their phenomic and genomic characterization uncovers novel biology.</title>
        <authorList>
            <person name="Wiegand S."/>
            <person name="Jogler M."/>
            <person name="Boedeker C."/>
            <person name="Pinto D."/>
            <person name="Vollmers J."/>
            <person name="Rivas-Marin E."/>
            <person name="Kohn T."/>
            <person name="Peeters S.H."/>
            <person name="Heuer A."/>
            <person name="Rast P."/>
            <person name="Oberbeckmann S."/>
            <person name="Bunk B."/>
            <person name="Jeske O."/>
            <person name="Meyerdierks A."/>
            <person name="Storesund J.E."/>
            <person name="Kallscheuer N."/>
            <person name="Luecker S."/>
            <person name="Lage O.M."/>
            <person name="Pohl T."/>
            <person name="Merkel B.J."/>
            <person name="Hornburger P."/>
            <person name="Mueller R.-W."/>
            <person name="Bruemmer F."/>
            <person name="Labrenz M."/>
            <person name="Spormann A.M."/>
            <person name="Op den Camp H."/>
            <person name="Overmann J."/>
            <person name="Amann R."/>
            <person name="Jetten M.S.M."/>
            <person name="Mascher T."/>
            <person name="Medema M.H."/>
            <person name="Devos D.P."/>
            <person name="Kaster A.-K."/>
            <person name="Ovreas L."/>
            <person name="Rohde M."/>
            <person name="Galperin M.Y."/>
            <person name="Jogler C."/>
        </authorList>
    </citation>
    <scope>NUCLEOTIDE SEQUENCE [LARGE SCALE GENOMIC DNA]</scope>
    <source>
        <strain evidence="1 2">UC8</strain>
    </source>
</reference>
<dbReference type="Proteomes" id="UP000325286">
    <property type="component" value="Chromosome"/>
</dbReference>
<sequence length="162" mass="18515">MVTTWRSMLEKWGLSSLRINVRVLDAELHVSQPDRDAAWDLYVELVTRITTQPLGEGDGTEQAALDSVYALFPLTRETIKRHGRHCHQFTRLAVVILNQKIRPFTAAWHRRAEQGAFDDPQQCRAFRAELTELQQTLREYSGLLADLAEVEDLTDLIPDDAS</sequence>
<dbReference type="EMBL" id="CP042914">
    <property type="protein sequence ID" value="QEG41983.1"/>
    <property type="molecule type" value="Genomic_DNA"/>
</dbReference>
<keyword evidence="2" id="KW-1185">Reference proteome</keyword>
<name>A0A5B9R6N7_9BACT</name>
<evidence type="ECO:0000313" key="1">
    <source>
        <dbReference type="EMBL" id="QEG41983.1"/>
    </source>
</evidence>
<dbReference type="OrthoDB" id="511218at2"/>
<gene>
    <name evidence="1" type="ORF">UC8_40120</name>
</gene>